<proteinExistence type="predicted"/>
<dbReference type="AlphaFoldDB" id="A0A9P8XRJ2"/>
<feature type="region of interest" description="Disordered" evidence="1">
    <location>
        <begin position="1"/>
        <end position="42"/>
    </location>
</feature>
<protein>
    <recommendedName>
        <fullName evidence="2">HTH APSES-type domain-containing protein</fullName>
    </recommendedName>
</protein>
<evidence type="ECO:0000313" key="4">
    <source>
        <dbReference type="Proteomes" id="UP000756346"/>
    </source>
</evidence>
<dbReference type="InterPro" id="IPR003163">
    <property type="entry name" value="Tscrpt_reg_HTH_APSES-type"/>
</dbReference>
<comment type="caution">
    <text evidence="3">The sequence shown here is derived from an EMBL/GenBank/DDBJ whole genome shotgun (WGS) entry which is preliminary data.</text>
</comment>
<feature type="compositionally biased region" description="Low complexity" evidence="1">
    <location>
        <begin position="203"/>
        <end position="228"/>
    </location>
</feature>
<dbReference type="Proteomes" id="UP000756346">
    <property type="component" value="Unassembled WGS sequence"/>
</dbReference>
<keyword evidence="4" id="KW-1185">Reference proteome</keyword>
<dbReference type="GO" id="GO:1990862">
    <property type="term" value="C:nuclear membrane complex Bqt3-Bqt4"/>
    <property type="evidence" value="ECO:0007669"/>
    <property type="project" value="InterPro"/>
</dbReference>
<dbReference type="InterPro" id="IPR036887">
    <property type="entry name" value="HTH_APSES_sf"/>
</dbReference>
<name>A0A9P8XRJ2_9PEZI</name>
<evidence type="ECO:0000259" key="2">
    <source>
        <dbReference type="PROSITE" id="PS51299"/>
    </source>
</evidence>
<dbReference type="SUPFAM" id="SSF54616">
    <property type="entry name" value="DNA-binding domain of Mlu1-box binding protein MBP1"/>
    <property type="match status" value="1"/>
</dbReference>
<dbReference type="PANTHER" id="PTHR38044">
    <property type="entry name" value="BOUQUET FORMATION PROTEIN 4"/>
    <property type="match status" value="1"/>
</dbReference>
<feature type="domain" description="HTH APSES-type" evidence="2">
    <location>
        <begin position="93"/>
        <end position="200"/>
    </location>
</feature>
<dbReference type="GO" id="GO:0070197">
    <property type="term" value="P:meiotic attachment of telomere to nuclear envelope"/>
    <property type="evidence" value="ECO:0007669"/>
    <property type="project" value="InterPro"/>
</dbReference>
<organism evidence="3 4">
    <name type="scientific">Microdochium trichocladiopsis</name>
    <dbReference type="NCBI Taxonomy" id="1682393"/>
    <lineage>
        <taxon>Eukaryota</taxon>
        <taxon>Fungi</taxon>
        <taxon>Dikarya</taxon>
        <taxon>Ascomycota</taxon>
        <taxon>Pezizomycotina</taxon>
        <taxon>Sordariomycetes</taxon>
        <taxon>Xylariomycetidae</taxon>
        <taxon>Xylariales</taxon>
        <taxon>Microdochiaceae</taxon>
        <taxon>Microdochium</taxon>
    </lineage>
</organism>
<dbReference type="EMBL" id="JAGTJQ010000013">
    <property type="protein sequence ID" value="KAH7014093.1"/>
    <property type="molecule type" value="Genomic_DNA"/>
</dbReference>
<evidence type="ECO:0000313" key="3">
    <source>
        <dbReference type="EMBL" id="KAH7014093.1"/>
    </source>
</evidence>
<dbReference type="InterPro" id="IPR037548">
    <property type="entry name" value="Bqt4"/>
</dbReference>
<accession>A0A9P8XRJ2</accession>
<dbReference type="PROSITE" id="PS51299">
    <property type="entry name" value="HTH_APSES"/>
    <property type="match status" value="1"/>
</dbReference>
<dbReference type="PANTHER" id="PTHR38044:SF1">
    <property type="entry name" value="BOUQUET FORMATION PROTEIN 4"/>
    <property type="match status" value="1"/>
</dbReference>
<dbReference type="RefSeq" id="XP_046005060.1">
    <property type="nucleotide sequence ID" value="XM_046157433.1"/>
</dbReference>
<sequence length="234" mass="24810">MQRSLPGAADAASSSTSAGPSRQPGPHHPVSTSDSTASIPVFSAPRSTIPPIEYRNNALPSEDDVPNGLLLLSCDLRFDVETGPDGTEHQLDRIQVPVPGIENRLGIRVNPGSVDVVRYSSDGYISAYGIFLAAFPLAPHQYLSMEREHLRSLPGADFRGPDHAIFIPQEQALLLAAEYGISRYVAALAQQPSLPQTGVRRGPLSPYLPSSPAASSSSAPSSPLAAYSRRSEAS</sequence>
<dbReference type="GeneID" id="70186979"/>
<dbReference type="GO" id="GO:0003677">
    <property type="term" value="F:DNA binding"/>
    <property type="evidence" value="ECO:0007669"/>
    <property type="project" value="InterPro"/>
</dbReference>
<feature type="region of interest" description="Disordered" evidence="1">
    <location>
        <begin position="195"/>
        <end position="234"/>
    </location>
</feature>
<evidence type="ECO:0000256" key="1">
    <source>
        <dbReference type="SAM" id="MobiDB-lite"/>
    </source>
</evidence>
<gene>
    <name evidence="3" type="ORF">B0I36DRAFT_355363</name>
</gene>
<feature type="compositionally biased region" description="Low complexity" evidence="1">
    <location>
        <begin position="1"/>
        <end position="21"/>
    </location>
</feature>
<dbReference type="GO" id="GO:0044820">
    <property type="term" value="P:mitotic telomere tethering at nuclear periphery"/>
    <property type="evidence" value="ECO:0007669"/>
    <property type="project" value="TreeGrafter"/>
</dbReference>
<reference evidence="3" key="1">
    <citation type="journal article" date="2021" name="Nat. Commun.">
        <title>Genetic determinants of endophytism in the Arabidopsis root mycobiome.</title>
        <authorList>
            <person name="Mesny F."/>
            <person name="Miyauchi S."/>
            <person name="Thiergart T."/>
            <person name="Pickel B."/>
            <person name="Atanasova L."/>
            <person name="Karlsson M."/>
            <person name="Huettel B."/>
            <person name="Barry K.W."/>
            <person name="Haridas S."/>
            <person name="Chen C."/>
            <person name="Bauer D."/>
            <person name="Andreopoulos W."/>
            <person name="Pangilinan J."/>
            <person name="LaButti K."/>
            <person name="Riley R."/>
            <person name="Lipzen A."/>
            <person name="Clum A."/>
            <person name="Drula E."/>
            <person name="Henrissat B."/>
            <person name="Kohler A."/>
            <person name="Grigoriev I.V."/>
            <person name="Martin F.M."/>
            <person name="Hacquard S."/>
        </authorList>
    </citation>
    <scope>NUCLEOTIDE SEQUENCE</scope>
    <source>
        <strain evidence="3">MPI-CAGE-CH-0230</strain>
    </source>
</reference>